<dbReference type="InterPro" id="IPR040239">
    <property type="entry name" value="HcpB-like"/>
</dbReference>
<proteinExistence type="inferred from homology"/>
<comment type="caution">
    <text evidence="3">The sequence shown here is derived from an EMBL/GenBank/DDBJ whole genome shotgun (WGS) entry which is preliminary data.</text>
</comment>
<dbReference type="Pfam" id="PF08238">
    <property type="entry name" value="Sel1"/>
    <property type="match status" value="4"/>
</dbReference>
<dbReference type="GO" id="GO:0005758">
    <property type="term" value="C:mitochondrial intermembrane space"/>
    <property type="evidence" value="ECO:0007669"/>
    <property type="project" value="TreeGrafter"/>
</dbReference>
<dbReference type="InterPro" id="IPR006597">
    <property type="entry name" value="Sel1-like"/>
</dbReference>
<dbReference type="Proteomes" id="UP000076858">
    <property type="component" value="Unassembled WGS sequence"/>
</dbReference>
<dbReference type="OrthoDB" id="272077at2759"/>
<dbReference type="AlphaFoldDB" id="A0A0P5X6T3"/>
<dbReference type="SUPFAM" id="SSF81901">
    <property type="entry name" value="HCP-like"/>
    <property type="match status" value="1"/>
</dbReference>
<protein>
    <submittedName>
        <fullName evidence="3">Cytochrome c oxidase assembly factor 7</fullName>
    </submittedName>
</protein>
<reference evidence="3 4" key="1">
    <citation type="submission" date="2016-03" db="EMBL/GenBank/DDBJ databases">
        <title>EvidentialGene: Evidence-directed Construction of Genes on Genomes.</title>
        <authorList>
            <person name="Gilbert D.G."/>
            <person name="Choi J.-H."/>
            <person name="Mockaitis K."/>
            <person name="Colbourne J."/>
            <person name="Pfrender M."/>
        </authorList>
    </citation>
    <scope>NUCLEOTIDE SEQUENCE [LARGE SCALE GENOMIC DNA]</scope>
    <source>
        <strain evidence="3 4">Xinb3</strain>
        <tissue evidence="3">Complete organism</tissue>
    </source>
</reference>
<comment type="similarity">
    <text evidence="1">Belongs to the hcp beta-lactamase family.</text>
</comment>
<keyword evidence="2" id="KW-0677">Repeat</keyword>
<keyword evidence="4" id="KW-1185">Reference proteome</keyword>
<evidence type="ECO:0000313" key="3">
    <source>
        <dbReference type="EMBL" id="KZS12175.1"/>
    </source>
</evidence>
<organism evidence="3 4">
    <name type="scientific">Daphnia magna</name>
    <dbReference type="NCBI Taxonomy" id="35525"/>
    <lineage>
        <taxon>Eukaryota</taxon>
        <taxon>Metazoa</taxon>
        <taxon>Ecdysozoa</taxon>
        <taxon>Arthropoda</taxon>
        <taxon>Crustacea</taxon>
        <taxon>Branchiopoda</taxon>
        <taxon>Diplostraca</taxon>
        <taxon>Cladocera</taxon>
        <taxon>Anomopoda</taxon>
        <taxon>Daphniidae</taxon>
        <taxon>Daphnia</taxon>
    </lineage>
</organism>
<sequence length="229" mass="25884">MAWDLKNEEEVKQYLENLGTEYRFGCLSEKKPEVCHLLGDFMESIKKDFNKAASLYRSTCDDYNFGRSCHKFATYSLTGKGCQADQPKALEYFKKGCSLGEADSCLYAGLLCTSNNEKHQVKLDYPQGMGFLNQSCDKGNHNGCYYLSGMYLSGVPNILEKNMTMAYNYSMKACELGNIYACANVSRMYSKGDGVAQNPELASKYKSKVLEMEKEMRGHFRPIEMERGA</sequence>
<dbReference type="EMBL" id="LRGB01001363">
    <property type="protein sequence ID" value="KZS12175.1"/>
    <property type="molecule type" value="Genomic_DNA"/>
</dbReference>
<dbReference type="InterPro" id="IPR011990">
    <property type="entry name" value="TPR-like_helical_dom_sf"/>
</dbReference>
<dbReference type="SMART" id="SM00671">
    <property type="entry name" value="SEL1"/>
    <property type="match status" value="5"/>
</dbReference>
<name>A0A0P5X6T3_9CRUS</name>
<dbReference type="Gene3D" id="1.25.40.10">
    <property type="entry name" value="Tetratricopeptide repeat domain"/>
    <property type="match status" value="1"/>
</dbReference>
<evidence type="ECO:0000313" key="4">
    <source>
        <dbReference type="Proteomes" id="UP000076858"/>
    </source>
</evidence>
<gene>
    <name evidence="3" type="ORF">APZ42_022995</name>
</gene>
<dbReference type="PANTHER" id="PTHR13891">
    <property type="entry name" value="CYTOCHROME C OXIDASE ASSEMBLY FACTOR 7"/>
    <property type="match status" value="1"/>
</dbReference>
<dbReference type="STRING" id="35525.A0A0P5X6T3"/>
<accession>A0A0P5X6T3</accession>
<evidence type="ECO:0000256" key="2">
    <source>
        <dbReference type="ARBA" id="ARBA00022737"/>
    </source>
</evidence>
<evidence type="ECO:0000256" key="1">
    <source>
        <dbReference type="ARBA" id="ARBA00008486"/>
    </source>
</evidence>
<dbReference type="PANTHER" id="PTHR13891:SF1">
    <property type="entry name" value="CYTOCHROME C OXIDASE ASSEMBLY FACTOR 7"/>
    <property type="match status" value="1"/>
</dbReference>